<sequence length="172" mass="18753">MFIADFRRSQLAKTLSLGMGIGIGIGIGIEMGMRMRMEMDTGMGMGVAFELGASQLIYSVTEGPFNAEFSVLNNPMHATALGCLFLYSFCLSSSPSSPVWRNTIYQPNWPTARPLGGAQKPLPIRSHFPPQLPPDLNRSAPTTQTKSESETESESKCAYESASIDDERPARV</sequence>
<accession>Q6II44</accession>
<keyword evidence="2" id="KW-0472">Membrane</keyword>
<proteinExistence type="predicted"/>
<gene>
    <name evidence="3" type="ORF">HDC19804</name>
</gene>
<dbReference type="AlphaFoldDB" id="Q6II44"/>
<evidence type="ECO:0000313" key="3">
    <source>
        <dbReference type="EMBL" id="DAA03422.1"/>
    </source>
</evidence>
<dbReference type="EMBL" id="BK003222">
    <property type="protein sequence ID" value="DAA03422.1"/>
    <property type="molecule type" value="Genomic_DNA"/>
</dbReference>
<feature type="transmembrane region" description="Helical" evidence="2">
    <location>
        <begin position="15"/>
        <end position="33"/>
    </location>
</feature>
<keyword evidence="2" id="KW-0812">Transmembrane</keyword>
<feature type="compositionally biased region" description="Basic and acidic residues" evidence="1">
    <location>
        <begin position="147"/>
        <end position="157"/>
    </location>
</feature>
<organism evidence="3">
    <name type="scientific">Drosophila melanogaster</name>
    <name type="common">Fruit fly</name>
    <dbReference type="NCBI Taxonomy" id="7227"/>
    <lineage>
        <taxon>Eukaryota</taxon>
        <taxon>Metazoa</taxon>
        <taxon>Ecdysozoa</taxon>
        <taxon>Arthropoda</taxon>
        <taxon>Hexapoda</taxon>
        <taxon>Insecta</taxon>
        <taxon>Pterygota</taxon>
        <taxon>Neoptera</taxon>
        <taxon>Endopterygota</taxon>
        <taxon>Diptera</taxon>
        <taxon>Brachycera</taxon>
        <taxon>Muscomorpha</taxon>
        <taxon>Ephydroidea</taxon>
        <taxon>Drosophilidae</taxon>
        <taxon>Drosophila</taxon>
        <taxon>Sophophora</taxon>
    </lineage>
</organism>
<keyword evidence="2" id="KW-1133">Transmembrane helix</keyword>
<feature type="region of interest" description="Disordered" evidence="1">
    <location>
        <begin position="111"/>
        <end position="172"/>
    </location>
</feature>
<evidence type="ECO:0000256" key="1">
    <source>
        <dbReference type="SAM" id="MobiDB-lite"/>
    </source>
</evidence>
<protein>
    <submittedName>
        <fullName evidence="3">HDC19804</fullName>
    </submittedName>
</protein>
<name>Q6II44_DROME</name>
<evidence type="ECO:0000256" key="2">
    <source>
        <dbReference type="SAM" id="Phobius"/>
    </source>
</evidence>
<reference evidence="3" key="1">
    <citation type="journal article" date="2003" name="Genome Biol.">
        <title>An integrated gene annotation and transcriptional profiling approach towards the full gene content of the Drosophila genome.</title>
        <authorList>
            <person name="Hild M."/>
            <person name="Beckmann B."/>
            <person name="Haas S.A."/>
            <person name="Koch B."/>
            <person name="Solovyev V."/>
            <person name="Busold C."/>
            <person name="Fellenberg K."/>
            <person name="Boutros M."/>
            <person name="Vingron M."/>
            <person name="Sauer F."/>
            <person name="Hoheisel J.D."/>
            <person name="Paro R."/>
        </authorList>
    </citation>
    <scope>NUCLEOTIDE SEQUENCE</scope>
</reference>